<gene>
    <name evidence="2" type="ORF">ATJ93_2750</name>
</gene>
<organism evidence="2 3">
    <name type="scientific">Halopiger aswanensis</name>
    <dbReference type="NCBI Taxonomy" id="148449"/>
    <lineage>
        <taxon>Archaea</taxon>
        <taxon>Methanobacteriati</taxon>
        <taxon>Methanobacteriota</taxon>
        <taxon>Stenosarchaea group</taxon>
        <taxon>Halobacteria</taxon>
        <taxon>Halobacteriales</taxon>
        <taxon>Natrialbaceae</taxon>
        <taxon>Halopiger</taxon>
    </lineage>
</organism>
<dbReference type="EMBL" id="RAPO01000002">
    <property type="protein sequence ID" value="RKD95887.1"/>
    <property type="molecule type" value="Genomic_DNA"/>
</dbReference>
<keyword evidence="1" id="KW-1133">Transmembrane helix</keyword>
<sequence length="69" mass="7037">MDLTEPTVRWGIGLSGGLVIAVIAILFLEGTMQLAALGIAVLDMVVTPLILKQAAESDADGVGETGGTR</sequence>
<keyword evidence="3" id="KW-1185">Reference proteome</keyword>
<evidence type="ECO:0000313" key="2">
    <source>
        <dbReference type="EMBL" id="RKD95887.1"/>
    </source>
</evidence>
<name>A0A3R7EG41_9EURY</name>
<dbReference type="AlphaFoldDB" id="A0A3R7EG41"/>
<dbReference type="OrthoDB" id="341145at2157"/>
<protein>
    <submittedName>
        <fullName evidence="2">Uncharacterized protein</fullName>
    </submittedName>
</protein>
<feature type="transmembrane region" description="Helical" evidence="1">
    <location>
        <begin position="34"/>
        <end position="51"/>
    </location>
</feature>
<accession>A0A3R7EG41</accession>
<proteinExistence type="predicted"/>
<keyword evidence="1" id="KW-0472">Membrane</keyword>
<evidence type="ECO:0000256" key="1">
    <source>
        <dbReference type="SAM" id="Phobius"/>
    </source>
</evidence>
<feature type="transmembrane region" description="Helical" evidence="1">
    <location>
        <begin position="7"/>
        <end position="28"/>
    </location>
</feature>
<reference evidence="2 3" key="1">
    <citation type="submission" date="2018-09" db="EMBL/GenBank/DDBJ databases">
        <title>Genomic Encyclopedia of Archaeal and Bacterial Type Strains, Phase II (KMG-II): from individual species to whole genera.</title>
        <authorList>
            <person name="Goeker M."/>
        </authorList>
    </citation>
    <scope>NUCLEOTIDE SEQUENCE [LARGE SCALE GENOMIC DNA]</scope>
    <source>
        <strain evidence="2 3">DSM 13151</strain>
    </source>
</reference>
<evidence type="ECO:0000313" key="3">
    <source>
        <dbReference type="Proteomes" id="UP000283805"/>
    </source>
</evidence>
<keyword evidence="1" id="KW-0812">Transmembrane</keyword>
<dbReference type="RefSeq" id="WP_120245108.1">
    <property type="nucleotide sequence ID" value="NZ_RAPO01000002.1"/>
</dbReference>
<comment type="caution">
    <text evidence="2">The sequence shown here is derived from an EMBL/GenBank/DDBJ whole genome shotgun (WGS) entry which is preliminary data.</text>
</comment>
<dbReference type="Proteomes" id="UP000283805">
    <property type="component" value="Unassembled WGS sequence"/>
</dbReference>